<evidence type="ECO:0000313" key="1">
    <source>
        <dbReference type="EMBL" id="ATZ55520.1"/>
    </source>
</evidence>
<dbReference type="VEuPathDB" id="FungiDB:Bcin12g01090"/>
<dbReference type="EMBL" id="CP009816">
    <property type="protein sequence ID" value="ATZ55520.1"/>
    <property type="molecule type" value="Genomic_DNA"/>
</dbReference>
<reference evidence="1 2" key="3">
    <citation type="journal article" date="2017" name="Mol. Plant Pathol.">
        <title>A gapless genome sequence of the fungus Botrytis cinerea.</title>
        <authorList>
            <person name="Van Kan J.A."/>
            <person name="Stassen J.H."/>
            <person name="Mosbach A."/>
            <person name="Van Der Lee T.A."/>
            <person name="Faino L."/>
            <person name="Farmer A.D."/>
            <person name="Papasotiriou D.G."/>
            <person name="Zhou S."/>
            <person name="Seidl M.F."/>
            <person name="Cottam E."/>
            <person name="Edel D."/>
            <person name="Hahn M."/>
            <person name="Schwartz D.C."/>
            <person name="Dietrich R.A."/>
            <person name="Widdison S."/>
            <person name="Scalliet G."/>
        </authorList>
    </citation>
    <scope>NUCLEOTIDE SEQUENCE [LARGE SCALE GENOMIC DNA]</scope>
    <source>
        <strain evidence="1 2">B05.10</strain>
    </source>
</reference>
<proteinExistence type="predicted"/>
<sequence length="207" mass="22881">MPFTELIKPSLVQSDKSRDIFYNNIVPSIKSIISAAPGFVLGTAGHSLIENNVAVPEYSFNPVLGIEWEDSKLFHDFIQSEEFAVFIANVKPHFTAPPSPELYETDVSPKDIFASQIIEVFRINIGDDSGKEITARTAWEALAKSLTGTDVLSGVSVNLPERLFLGMIGWSGIEQRKMALDKLEHLKQAVESLKDSQSFIAQLNTLV</sequence>
<reference evidence="1 2" key="1">
    <citation type="journal article" date="2011" name="PLoS Genet.">
        <title>Genomic analysis of the necrotrophic fungal pathogens Sclerotinia sclerotiorum and Botrytis cinerea.</title>
        <authorList>
            <person name="Amselem J."/>
            <person name="Cuomo C.A."/>
            <person name="van Kan J.A."/>
            <person name="Viaud M."/>
            <person name="Benito E.P."/>
            <person name="Couloux A."/>
            <person name="Coutinho P.M."/>
            <person name="de Vries R.P."/>
            <person name="Dyer P.S."/>
            <person name="Fillinger S."/>
            <person name="Fournier E."/>
            <person name="Gout L."/>
            <person name="Hahn M."/>
            <person name="Kohn L."/>
            <person name="Lapalu N."/>
            <person name="Plummer K.M."/>
            <person name="Pradier J.M."/>
            <person name="Quevillon E."/>
            <person name="Sharon A."/>
            <person name="Simon A."/>
            <person name="ten Have A."/>
            <person name="Tudzynski B."/>
            <person name="Tudzynski P."/>
            <person name="Wincker P."/>
            <person name="Andrew M."/>
            <person name="Anthouard V."/>
            <person name="Beever R.E."/>
            <person name="Beffa R."/>
            <person name="Benoit I."/>
            <person name="Bouzid O."/>
            <person name="Brault B."/>
            <person name="Chen Z."/>
            <person name="Choquer M."/>
            <person name="Collemare J."/>
            <person name="Cotton P."/>
            <person name="Danchin E.G."/>
            <person name="Da Silva C."/>
            <person name="Gautier A."/>
            <person name="Giraud C."/>
            <person name="Giraud T."/>
            <person name="Gonzalez C."/>
            <person name="Grossetete S."/>
            <person name="Guldener U."/>
            <person name="Henrissat B."/>
            <person name="Howlett B.J."/>
            <person name="Kodira C."/>
            <person name="Kretschmer M."/>
            <person name="Lappartient A."/>
            <person name="Leroch M."/>
            <person name="Levis C."/>
            <person name="Mauceli E."/>
            <person name="Neuveglise C."/>
            <person name="Oeser B."/>
            <person name="Pearson M."/>
            <person name="Poulain J."/>
            <person name="Poussereau N."/>
            <person name="Quesneville H."/>
            <person name="Rascle C."/>
            <person name="Schumacher J."/>
            <person name="Segurens B."/>
            <person name="Sexton A."/>
            <person name="Silva E."/>
            <person name="Sirven C."/>
            <person name="Soanes D.M."/>
            <person name="Talbot N.J."/>
            <person name="Templeton M."/>
            <person name="Yandava C."/>
            <person name="Yarden O."/>
            <person name="Zeng Q."/>
            <person name="Rollins J.A."/>
            <person name="Lebrun M.H."/>
            <person name="Dickman M."/>
        </authorList>
    </citation>
    <scope>NUCLEOTIDE SEQUENCE [LARGE SCALE GENOMIC DNA]</scope>
    <source>
        <strain evidence="1 2">B05.10</strain>
    </source>
</reference>
<name>A0A384JY61_BOTFB</name>
<protein>
    <submittedName>
        <fullName evidence="1">Uncharacterized protein</fullName>
    </submittedName>
</protein>
<dbReference type="GeneID" id="5438549"/>
<organism evidence="1 2">
    <name type="scientific">Botryotinia fuckeliana (strain B05.10)</name>
    <name type="common">Noble rot fungus</name>
    <name type="synonym">Botrytis cinerea</name>
    <dbReference type="NCBI Taxonomy" id="332648"/>
    <lineage>
        <taxon>Eukaryota</taxon>
        <taxon>Fungi</taxon>
        <taxon>Dikarya</taxon>
        <taxon>Ascomycota</taxon>
        <taxon>Pezizomycotina</taxon>
        <taxon>Leotiomycetes</taxon>
        <taxon>Helotiales</taxon>
        <taxon>Sclerotiniaceae</taxon>
        <taxon>Botrytis</taxon>
    </lineage>
</organism>
<dbReference type="AlphaFoldDB" id="A0A384JY61"/>
<reference evidence="1 2" key="2">
    <citation type="journal article" date="2012" name="Eukaryot. Cell">
        <title>Genome update of Botrytis cinerea strains B05.10 and T4.</title>
        <authorList>
            <person name="Staats M."/>
            <person name="van Kan J.A."/>
        </authorList>
    </citation>
    <scope>NUCLEOTIDE SEQUENCE [LARGE SCALE GENOMIC DNA]</scope>
    <source>
        <strain evidence="1 2">B05.10</strain>
    </source>
</reference>
<dbReference type="OrthoDB" id="4425169at2759"/>
<dbReference type="RefSeq" id="XP_024552028.1">
    <property type="nucleotide sequence ID" value="XM_024696222.1"/>
</dbReference>
<dbReference type="KEGG" id="bfu:BCIN_12g01090"/>
<accession>A0A384JY61</accession>
<dbReference type="Proteomes" id="UP000001798">
    <property type="component" value="Chromosome 12"/>
</dbReference>
<gene>
    <name evidence="1" type="ORF">BCIN_12g01090</name>
</gene>
<keyword evidence="2" id="KW-1185">Reference proteome</keyword>
<evidence type="ECO:0000313" key="2">
    <source>
        <dbReference type="Proteomes" id="UP000001798"/>
    </source>
</evidence>